<protein>
    <submittedName>
        <fullName evidence="2">Uncharacterized protein</fullName>
    </submittedName>
</protein>
<evidence type="ECO:0000256" key="1">
    <source>
        <dbReference type="SAM" id="Phobius"/>
    </source>
</evidence>
<evidence type="ECO:0000313" key="2">
    <source>
        <dbReference type="EMBL" id="CAD8149065.1"/>
    </source>
</evidence>
<keyword evidence="1" id="KW-1133">Transmembrane helix</keyword>
<organism evidence="2 3">
    <name type="scientific">Paramecium octaurelia</name>
    <dbReference type="NCBI Taxonomy" id="43137"/>
    <lineage>
        <taxon>Eukaryota</taxon>
        <taxon>Sar</taxon>
        <taxon>Alveolata</taxon>
        <taxon>Ciliophora</taxon>
        <taxon>Intramacronucleata</taxon>
        <taxon>Oligohymenophorea</taxon>
        <taxon>Peniculida</taxon>
        <taxon>Parameciidae</taxon>
        <taxon>Paramecium</taxon>
    </lineage>
</organism>
<dbReference type="EMBL" id="CAJJDP010000022">
    <property type="protein sequence ID" value="CAD8149065.1"/>
    <property type="molecule type" value="Genomic_DNA"/>
</dbReference>
<dbReference type="OMA" id="LCSDEHY"/>
<name>A0A8S1T726_PAROT</name>
<gene>
    <name evidence="2" type="ORF">POCTA_138.1.T0220019</name>
</gene>
<reference evidence="2" key="1">
    <citation type="submission" date="2021-01" db="EMBL/GenBank/DDBJ databases">
        <authorList>
            <consortium name="Genoscope - CEA"/>
            <person name="William W."/>
        </authorList>
    </citation>
    <scope>NUCLEOTIDE SEQUENCE</scope>
</reference>
<accession>A0A8S1T726</accession>
<dbReference type="CDD" id="cd22749">
    <property type="entry name" value="Otubain_C65"/>
    <property type="match status" value="1"/>
</dbReference>
<dbReference type="AlphaFoldDB" id="A0A8S1T726"/>
<proteinExistence type="predicted"/>
<keyword evidence="1" id="KW-0812">Transmembrane</keyword>
<sequence length="420" mass="49757">MINEILSMIVLVIIAFFIAIIIKYAIDSYMMDQESSKDQTYKIFNTNELQKRQNLKEIQQEQELIQENTMQNEEDYNDNQQKTIFSINKISTPVCNLNQSNQEQPNFDKNSKQEKQIVNKKSEKFLIEDIQIQTTQFRKAFENQIQKENYQLFIQAQEESKLVLNPIMPKLAKNQQDDFENWILGLYNIHNNYIPDEVFISQILNQNQLEKELGVNNQRFSIKLRESLIGFRKVKQDHNSLFAALSFSFLENALKSPNLNQLENEMSWIKTMNLVIKSRQFQMDQKMFQNHQIYFLQKMVEIYQTEYPVNNLERLMNDRQSQFYGLSIIYFRNLISSLLNNQGVGGNDEAEEILYWESELSEANKIFELLAERLKIQIHEYSINKLKGQVEIIVYGQDDDRQIHLLCSDEHYDIGIGMND</sequence>
<feature type="transmembrane region" description="Helical" evidence="1">
    <location>
        <begin position="6"/>
        <end position="26"/>
    </location>
</feature>
<dbReference type="OrthoDB" id="302910at2759"/>
<dbReference type="Proteomes" id="UP000683925">
    <property type="component" value="Unassembled WGS sequence"/>
</dbReference>
<comment type="caution">
    <text evidence="2">The sequence shown here is derived from an EMBL/GenBank/DDBJ whole genome shotgun (WGS) entry which is preliminary data.</text>
</comment>
<keyword evidence="3" id="KW-1185">Reference proteome</keyword>
<keyword evidence="1" id="KW-0472">Membrane</keyword>
<evidence type="ECO:0000313" key="3">
    <source>
        <dbReference type="Proteomes" id="UP000683925"/>
    </source>
</evidence>